<dbReference type="SMART" id="SM00195">
    <property type="entry name" value="DSPc"/>
    <property type="match status" value="1"/>
</dbReference>
<name>A0AAI8VV82_9PEZI</name>
<evidence type="ECO:0000256" key="2">
    <source>
        <dbReference type="ARBA" id="ARBA00013064"/>
    </source>
</evidence>
<dbReference type="SUPFAM" id="SSF52799">
    <property type="entry name" value="(Phosphotyrosine protein) phosphatases II"/>
    <property type="match status" value="1"/>
</dbReference>
<evidence type="ECO:0000256" key="1">
    <source>
        <dbReference type="ARBA" id="ARBA00008601"/>
    </source>
</evidence>
<evidence type="ECO:0000256" key="5">
    <source>
        <dbReference type="PIRSR" id="PIRSR000941-50"/>
    </source>
</evidence>
<evidence type="ECO:0000256" key="4">
    <source>
        <dbReference type="ARBA" id="ARBA00022912"/>
    </source>
</evidence>
<organism evidence="8 9">
    <name type="scientific">Anthostomella pinea</name>
    <dbReference type="NCBI Taxonomy" id="933095"/>
    <lineage>
        <taxon>Eukaryota</taxon>
        <taxon>Fungi</taxon>
        <taxon>Dikarya</taxon>
        <taxon>Ascomycota</taxon>
        <taxon>Pezizomycotina</taxon>
        <taxon>Sordariomycetes</taxon>
        <taxon>Xylariomycetidae</taxon>
        <taxon>Xylariales</taxon>
        <taxon>Xylariaceae</taxon>
        <taxon>Anthostomella</taxon>
    </lineage>
</organism>
<dbReference type="EMBL" id="CAUWAG010000018">
    <property type="protein sequence ID" value="CAJ2511692.1"/>
    <property type="molecule type" value="Genomic_DNA"/>
</dbReference>
<accession>A0AAI8VV82</accession>
<keyword evidence="3" id="KW-0378">Hydrolase</keyword>
<feature type="region of interest" description="Disordered" evidence="6">
    <location>
        <begin position="244"/>
        <end position="264"/>
    </location>
</feature>
<feature type="region of interest" description="Disordered" evidence="6">
    <location>
        <begin position="92"/>
        <end position="116"/>
    </location>
</feature>
<feature type="compositionally biased region" description="Polar residues" evidence="6">
    <location>
        <begin position="96"/>
        <end position="110"/>
    </location>
</feature>
<evidence type="ECO:0000256" key="3">
    <source>
        <dbReference type="ARBA" id="ARBA00022801"/>
    </source>
</evidence>
<dbReference type="AlphaFoldDB" id="A0AAI8VV82"/>
<dbReference type="InterPro" id="IPR016278">
    <property type="entry name" value="DUSP12"/>
</dbReference>
<feature type="domain" description="Tyrosine-protein phosphatase" evidence="7">
    <location>
        <begin position="3"/>
        <end position="200"/>
    </location>
</feature>
<evidence type="ECO:0000313" key="9">
    <source>
        <dbReference type="Proteomes" id="UP001295740"/>
    </source>
</evidence>
<feature type="region of interest" description="Disordered" evidence="6">
    <location>
        <begin position="358"/>
        <end position="379"/>
    </location>
</feature>
<dbReference type="PANTHER" id="PTHR45848">
    <property type="entry name" value="DUAL SPECIFICITY PROTEIN PHOSPHATASE 12 FAMILY MEMBER"/>
    <property type="match status" value="1"/>
</dbReference>
<evidence type="ECO:0000313" key="8">
    <source>
        <dbReference type="EMBL" id="CAJ2511692.1"/>
    </source>
</evidence>
<proteinExistence type="inferred from homology"/>
<evidence type="ECO:0000259" key="7">
    <source>
        <dbReference type="SMART" id="SM00195"/>
    </source>
</evidence>
<feature type="active site" description="Phosphocysteine intermediate" evidence="5">
    <location>
        <position position="124"/>
    </location>
</feature>
<sequence length="379" mass="41959">MSSMSRIPGDANLFVGGLWILNIESYRNHLYDNNITHVLSLIKWSFDKWSEEGKRFKHMSIDIDDLEESDLLSHLPAAVRFIDSGLYPPQSVADGTKSSDNTPTTAQDGATSPPPSPGGVYVHCVMGKSRSVSCVVAYLLYKYPHRFGGRPFVPSAAATSQRRETAKEAVQKALDCVREVRSHAEPNDGFMEQLELWWEMGCPAEDDGAVERHPTYQKWLYDRMLKDARDMHMAPEADHIRFGDEVDQPTTAGGGPEAQEQGGNEVRCKKCRRMLATPKFLVPHAPVGEAQSGHCAHIFIDTLSWMRPMLEDGALDGRLICPNSKCGATVGRFAWQGLKCSCREWVVPAFSLNRSRVDEVAPRPDGGGRRGVSGQSGNL</sequence>
<dbReference type="PANTHER" id="PTHR45848:SF4">
    <property type="entry name" value="DUAL SPECIFICITY PROTEIN PHOSPHATASE 12"/>
    <property type="match status" value="1"/>
</dbReference>
<evidence type="ECO:0000256" key="6">
    <source>
        <dbReference type="SAM" id="MobiDB-lite"/>
    </source>
</evidence>
<comment type="similarity">
    <text evidence="1">Belongs to the protein-tyrosine phosphatase family. Non-receptor class dual specificity subfamily.</text>
</comment>
<dbReference type="InterPro" id="IPR020422">
    <property type="entry name" value="TYR_PHOSPHATASE_DUAL_dom"/>
</dbReference>
<dbReference type="PIRSF" id="PIRSF000941">
    <property type="entry name" value="DUSP12"/>
    <property type="match status" value="1"/>
</dbReference>
<gene>
    <name evidence="8" type="ORF">KHLLAP_LOCUS12160</name>
</gene>
<dbReference type="GO" id="GO:0008138">
    <property type="term" value="F:protein tyrosine/serine/threonine phosphatase activity"/>
    <property type="evidence" value="ECO:0007669"/>
    <property type="project" value="InterPro"/>
</dbReference>
<comment type="caution">
    <text evidence="8">The sequence shown here is derived from an EMBL/GenBank/DDBJ whole genome shotgun (WGS) entry which is preliminary data.</text>
</comment>
<dbReference type="EC" id="3.1.3.48" evidence="2"/>
<feature type="compositionally biased region" description="Basic and acidic residues" evidence="6">
    <location>
        <begin position="358"/>
        <end position="368"/>
    </location>
</feature>
<dbReference type="GO" id="GO:0004725">
    <property type="term" value="F:protein tyrosine phosphatase activity"/>
    <property type="evidence" value="ECO:0007669"/>
    <property type="project" value="UniProtKB-EC"/>
</dbReference>
<protein>
    <recommendedName>
        <fullName evidence="2">protein-tyrosine-phosphatase</fullName>
        <ecNumber evidence="2">3.1.3.48</ecNumber>
    </recommendedName>
</protein>
<dbReference type="InterPro" id="IPR029021">
    <property type="entry name" value="Prot-tyrosine_phosphatase-like"/>
</dbReference>
<keyword evidence="9" id="KW-1185">Reference proteome</keyword>
<reference evidence="8" key="1">
    <citation type="submission" date="2023-10" db="EMBL/GenBank/DDBJ databases">
        <authorList>
            <person name="Hackl T."/>
        </authorList>
    </citation>
    <scope>NUCLEOTIDE SEQUENCE</scope>
</reference>
<keyword evidence="4" id="KW-0904">Protein phosphatase</keyword>
<dbReference type="Proteomes" id="UP001295740">
    <property type="component" value="Unassembled WGS sequence"/>
</dbReference>
<dbReference type="Gene3D" id="3.90.190.10">
    <property type="entry name" value="Protein tyrosine phosphatase superfamily"/>
    <property type="match status" value="1"/>
</dbReference>
<dbReference type="GO" id="GO:0005634">
    <property type="term" value="C:nucleus"/>
    <property type="evidence" value="ECO:0007669"/>
    <property type="project" value="TreeGrafter"/>
</dbReference>